<dbReference type="EMBL" id="CP119904">
    <property type="protein sequence ID" value="WFD24193.1"/>
    <property type="molecule type" value="Genomic_DNA"/>
</dbReference>
<dbReference type="SUPFAM" id="SSF48350">
    <property type="entry name" value="GTPase activation domain, GAP"/>
    <property type="match status" value="1"/>
</dbReference>
<dbReference type="InterPro" id="IPR000198">
    <property type="entry name" value="RhoGAP_dom"/>
</dbReference>
<feature type="domain" description="F-BAR" evidence="5">
    <location>
        <begin position="59"/>
        <end position="352"/>
    </location>
</feature>
<dbReference type="GO" id="GO:0007165">
    <property type="term" value="P:signal transduction"/>
    <property type="evidence" value="ECO:0007669"/>
    <property type="project" value="InterPro"/>
</dbReference>
<evidence type="ECO:0000259" key="5">
    <source>
        <dbReference type="PROSITE" id="PS51741"/>
    </source>
</evidence>
<dbReference type="Gene3D" id="1.20.1270.60">
    <property type="entry name" value="Arfaptin homology (AH) domain/BAR domain"/>
    <property type="match status" value="1"/>
</dbReference>
<dbReference type="Pfam" id="PF00611">
    <property type="entry name" value="FCH"/>
    <property type="match status" value="1"/>
</dbReference>
<keyword evidence="7" id="KW-1185">Reference proteome</keyword>
<dbReference type="InterPro" id="IPR001060">
    <property type="entry name" value="FCH_dom"/>
</dbReference>
<name>A0AAF0EEN4_9BASI</name>
<evidence type="ECO:0000256" key="1">
    <source>
        <dbReference type="ARBA" id="ARBA00022468"/>
    </source>
</evidence>
<dbReference type="GO" id="GO:0005096">
    <property type="term" value="F:GTPase activator activity"/>
    <property type="evidence" value="ECO:0007669"/>
    <property type="project" value="UniProtKB-KW"/>
</dbReference>
<dbReference type="PROSITE" id="PS50238">
    <property type="entry name" value="RHOGAP"/>
    <property type="match status" value="1"/>
</dbReference>
<accession>A0AAF0EEN4</accession>
<dbReference type="PANTHER" id="PTHR23176">
    <property type="entry name" value="RHO/RAC/CDC GTPASE-ACTIVATING PROTEIN"/>
    <property type="match status" value="1"/>
</dbReference>
<dbReference type="PANTHER" id="PTHR23176:SF134">
    <property type="entry name" value="RHO-TYPE GTPASE-ACTIVATING PROTEIN"/>
    <property type="match status" value="1"/>
</dbReference>
<evidence type="ECO:0000256" key="3">
    <source>
        <dbReference type="SAM" id="MobiDB-lite"/>
    </source>
</evidence>
<reference evidence="6" key="1">
    <citation type="submission" date="2023-03" db="EMBL/GenBank/DDBJ databases">
        <title>Mating type loci evolution in Malassezia.</title>
        <authorList>
            <person name="Coelho M.A."/>
        </authorList>
    </citation>
    <scope>NUCLEOTIDE SEQUENCE</scope>
    <source>
        <strain evidence="6">CBS 12830</strain>
    </source>
</reference>
<dbReference type="Pfam" id="PF00620">
    <property type="entry name" value="RhoGAP"/>
    <property type="match status" value="1"/>
</dbReference>
<evidence type="ECO:0000259" key="4">
    <source>
        <dbReference type="PROSITE" id="PS50238"/>
    </source>
</evidence>
<gene>
    <name evidence="6" type="primary">RGD1</name>
    <name evidence="6" type="ORF">MEQU1_002890</name>
</gene>
<dbReference type="Gene3D" id="1.10.555.10">
    <property type="entry name" value="Rho GTPase activation protein"/>
    <property type="match status" value="1"/>
</dbReference>
<dbReference type="GO" id="GO:0005737">
    <property type="term" value="C:cytoplasm"/>
    <property type="evidence" value="ECO:0007669"/>
    <property type="project" value="TreeGrafter"/>
</dbReference>
<dbReference type="InterPro" id="IPR031160">
    <property type="entry name" value="F_BAR_dom"/>
</dbReference>
<evidence type="ECO:0000313" key="7">
    <source>
        <dbReference type="Proteomes" id="UP001214415"/>
    </source>
</evidence>
<dbReference type="InterPro" id="IPR027267">
    <property type="entry name" value="AH/BAR_dom_sf"/>
</dbReference>
<feature type="compositionally biased region" description="Polar residues" evidence="3">
    <location>
        <begin position="15"/>
        <end position="40"/>
    </location>
</feature>
<feature type="domain" description="Rho-GAP" evidence="4">
    <location>
        <begin position="409"/>
        <end position="609"/>
    </location>
</feature>
<dbReference type="InterPro" id="IPR008936">
    <property type="entry name" value="Rho_GTPase_activation_prot"/>
</dbReference>
<keyword evidence="1" id="KW-0343">GTPase activation</keyword>
<feature type="region of interest" description="Disordered" evidence="3">
    <location>
        <begin position="1"/>
        <end position="49"/>
    </location>
</feature>
<dbReference type="SMART" id="SM00055">
    <property type="entry name" value="FCH"/>
    <property type="match status" value="1"/>
</dbReference>
<evidence type="ECO:0000256" key="2">
    <source>
        <dbReference type="PROSITE-ProRule" id="PRU01077"/>
    </source>
</evidence>
<dbReference type="PROSITE" id="PS51741">
    <property type="entry name" value="F_BAR"/>
    <property type="match status" value="1"/>
</dbReference>
<dbReference type="AlphaFoldDB" id="A0AAF0EEN4"/>
<keyword evidence="2" id="KW-0175">Coiled coil</keyword>
<organism evidence="6 7">
    <name type="scientific">Malassezia equina</name>
    <dbReference type="NCBI Taxonomy" id="1381935"/>
    <lineage>
        <taxon>Eukaryota</taxon>
        <taxon>Fungi</taxon>
        <taxon>Dikarya</taxon>
        <taxon>Basidiomycota</taxon>
        <taxon>Ustilaginomycotina</taxon>
        <taxon>Malasseziomycetes</taxon>
        <taxon>Malasseziales</taxon>
        <taxon>Malasseziaceae</taxon>
        <taxon>Malassezia</taxon>
    </lineage>
</organism>
<protein>
    <submittedName>
        <fullName evidence="6">Rho GTPase-activating protein</fullName>
    </submittedName>
</protein>
<evidence type="ECO:0000313" key="6">
    <source>
        <dbReference type="EMBL" id="WFD24193.1"/>
    </source>
</evidence>
<dbReference type="Proteomes" id="UP001214415">
    <property type="component" value="Chromosome 5"/>
</dbReference>
<dbReference type="SMART" id="SM00324">
    <property type="entry name" value="RhoGAP"/>
    <property type="match status" value="1"/>
</dbReference>
<dbReference type="InterPro" id="IPR050729">
    <property type="entry name" value="Rho-GAP"/>
</dbReference>
<proteinExistence type="predicted"/>
<dbReference type="SUPFAM" id="SSF103657">
    <property type="entry name" value="BAR/IMD domain-like"/>
    <property type="match status" value="1"/>
</dbReference>
<sequence length="615" mass="68707">MADTSYLSVCDPTSDRQTTADAKASSHQAGLLSESNTGMSSAGAGPKTDAIKSSAIDEASMRALTAMDCGLSLMDERLKQSIDSAREAMTFFKKRAALEEEYGHGVKKLTRSALSEYSGNENRAGTYGTNWSNMLKSQDAMSENHFRFATKLTAISDDIAMLVRDAEQARRQHRDLGFRYEKTLLDAEANVDKARSRFDLAAEELERVMLVKQGDSARAADMSLGALGNKRTLGMPFAKGGLFKNKNPQQILRHEEEFRLKKSNAHETLRGESQSAENVRQEYFQQQLPQILRAFKDTLDELDTGLQFQLMRYAFLYESIVLSDGLLVNPLGNKSSLPGLRDSVASINNAADFKDFMQSYELARRGKELRGPHRHNPYDEATLGQILHQSTLSGHANDDPAHSRAVFGVDLETQLLRDGVEVPPVLEICADAIERVGIQNIGIYRLSGTTSRVQKLKAKFDNDWSTVDLMSDEAIQDINIVAGCLKLWFRELPEPLLTYQLYPAFIEASKIENEYLRQVRLHEQVNELPDANYATLRFLMVHLDRIRAHESTNQMTAHNLAIVFGPTLLRSPNEAQVAGASGGNPAYLQEMTYQCVAIETILDKYRDIFVEGDEE</sequence>